<dbReference type="NCBIfam" id="TIGR04034">
    <property type="entry name" value="export_SdpA"/>
    <property type="match status" value="1"/>
</dbReference>
<dbReference type="Pfam" id="PF17418">
    <property type="entry name" value="SdpA"/>
    <property type="match status" value="1"/>
</dbReference>
<dbReference type="RefSeq" id="WP_122982626.1">
    <property type="nucleotide sequence ID" value="NZ_BOMX01000028.1"/>
</dbReference>
<organism evidence="1 2">
    <name type="scientific">Actinoplanes teichomyceticus</name>
    <dbReference type="NCBI Taxonomy" id="1867"/>
    <lineage>
        <taxon>Bacteria</taxon>
        <taxon>Bacillati</taxon>
        <taxon>Actinomycetota</taxon>
        <taxon>Actinomycetes</taxon>
        <taxon>Micromonosporales</taxon>
        <taxon>Micromonosporaceae</taxon>
        <taxon>Actinoplanes</taxon>
    </lineage>
</organism>
<accession>A0A561WR31</accession>
<dbReference type="Proteomes" id="UP000320239">
    <property type="component" value="Unassembled WGS sequence"/>
</dbReference>
<comment type="caution">
    <text evidence="1">The sequence shown here is derived from an EMBL/GenBank/DDBJ whole genome shotgun (WGS) entry which is preliminary data.</text>
</comment>
<evidence type="ECO:0000313" key="1">
    <source>
        <dbReference type="EMBL" id="TWG26298.1"/>
    </source>
</evidence>
<dbReference type="EMBL" id="VIWY01000001">
    <property type="protein sequence ID" value="TWG26298.1"/>
    <property type="molecule type" value="Genomic_DNA"/>
</dbReference>
<protein>
    <submittedName>
        <fullName evidence="1">Antimicrobial peptide system SdpA family protein</fullName>
    </submittedName>
</protein>
<proteinExistence type="predicted"/>
<dbReference type="AlphaFoldDB" id="A0A561WR31"/>
<sequence length="191" mass="21054">MGHEPGEDRRAFAFTATVLAVLLLAALLAQLPPGSMPHTLSRRAASYELLWPQGWSFFSAAPRQDRTVAYRVQPDGSLSTEDSVQARPGSWWGLRRTTYFRLVETEYVASRIPPSSWITCDAPTAASCLQRAGRPAWPVTNNPFHASALCGRVLFAVERPDLGNDRLRRGAVPRRVVAIAPTSLQCAPDRK</sequence>
<keyword evidence="2" id="KW-1185">Reference proteome</keyword>
<evidence type="ECO:0000313" key="2">
    <source>
        <dbReference type="Proteomes" id="UP000320239"/>
    </source>
</evidence>
<reference evidence="1 2" key="1">
    <citation type="submission" date="2019-06" db="EMBL/GenBank/DDBJ databases">
        <title>Sequencing the genomes of 1000 actinobacteria strains.</title>
        <authorList>
            <person name="Klenk H.-P."/>
        </authorList>
    </citation>
    <scope>NUCLEOTIDE SEQUENCE [LARGE SCALE GENOMIC DNA]</scope>
    <source>
        <strain evidence="1 2">DSM 43866</strain>
    </source>
</reference>
<dbReference type="InterPro" id="IPR023902">
    <property type="entry name" value="Sporulation_SdpA"/>
</dbReference>
<gene>
    <name evidence="1" type="ORF">FHX34_1011279</name>
</gene>
<dbReference type="OrthoDB" id="799068at2"/>
<name>A0A561WR31_ACTTI</name>